<proteinExistence type="predicted"/>
<keyword evidence="2" id="KW-1185">Reference proteome</keyword>
<protein>
    <submittedName>
        <fullName evidence="1">Uncharacterized protein</fullName>
    </submittedName>
</protein>
<dbReference type="AlphaFoldDB" id="A0A4Y2NT46"/>
<accession>A0A4Y2NT46</accession>
<reference evidence="1 2" key="1">
    <citation type="journal article" date="2019" name="Sci. Rep.">
        <title>Orb-weaving spider Araneus ventricosus genome elucidates the spidroin gene catalogue.</title>
        <authorList>
            <person name="Kono N."/>
            <person name="Nakamura H."/>
            <person name="Ohtoshi R."/>
            <person name="Moran D.A.P."/>
            <person name="Shinohara A."/>
            <person name="Yoshida Y."/>
            <person name="Fujiwara M."/>
            <person name="Mori M."/>
            <person name="Tomita M."/>
            <person name="Arakawa K."/>
        </authorList>
    </citation>
    <scope>NUCLEOTIDE SEQUENCE [LARGE SCALE GENOMIC DNA]</scope>
</reference>
<comment type="caution">
    <text evidence="1">The sequence shown here is derived from an EMBL/GenBank/DDBJ whole genome shotgun (WGS) entry which is preliminary data.</text>
</comment>
<organism evidence="1 2">
    <name type="scientific">Araneus ventricosus</name>
    <name type="common">Orbweaver spider</name>
    <name type="synonym">Epeira ventricosa</name>
    <dbReference type="NCBI Taxonomy" id="182803"/>
    <lineage>
        <taxon>Eukaryota</taxon>
        <taxon>Metazoa</taxon>
        <taxon>Ecdysozoa</taxon>
        <taxon>Arthropoda</taxon>
        <taxon>Chelicerata</taxon>
        <taxon>Arachnida</taxon>
        <taxon>Araneae</taxon>
        <taxon>Araneomorphae</taxon>
        <taxon>Entelegynae</taxon>
        <taxon>Araneoidea</taxon>
        <taxon>Araneidae</taxon>
        <taxon>Araneus</taxon>
    </lineage>
</organism>
<sequence length="85" mass="9568">MRAILATKWRTVSPRVLAVLEGIPTPVPLPLCYARNFRIFFIIGSQNGILQIRAALFMGFSRIPPLNIISGPDLRSIFQLDIKFV</sequence>
<gene>
    <name evidence="1" type="ORF">AVEN_24491_1</name>
</gene>
<dbReference type="EMBL" id="BGPR01009576">
    <property type="protein sequence ID" value="GBN40936.1"/>
    <property type="molecule type" value="Genomic_DNA"/>
</dbReference>
<evidence type="ECO:0000313" key="1">
    <source>
        <dbReference type="EMBL" id="GBN40936.1"/>
    </source>
</evidence>
<name>A0A4Y2NT46_ARAVE</name>
<dbReference type="Proteomes" id="UP000499080">
    <property type="component" value="Unassembled WGS sequence"/>
</dbReference>
<evidence type="ECO:0000313" key="2">
    <source>
        <dbReference type="Proteomes" id="UP000499080"/>
    </source>
</evidence>